<evidence type="ECO:0000313" key="8">
    <source>
        <dbReference type="RefSeq" id="XP_035691040.1"/>
    </source>
</evidence>
<sequence length="394" mass="43760">MAAEDVSTERWVEYIKLDDKEDGNLVHACTCHACHTMLLVTGYMLACGHTLCSGCLENITECPLCKCARTIAGPNMALRSLALRLKATCQFGCVTGNVEVILKHLMADCLRVTVVCTHAGCGALVPRKELKDHRDSCEWAIVRCPCGGEMERLDISEHLSTVCPKGNIKCHMGCGATIRRCEAFGHQATCPDAVVPCTVRGCPEIVRRRELADHMAKSMERHARVASNLAMCLQRQLVTDKWAGEMKPMAVAVKGLEITSFAWFLHPFKAELLKGREKFCSPVFRALQGGWRMVLEKTPEGVWLLSLLLTTRVESALVRFKFVLPTCSHERDTEHFYFPHGGVVFREGQARGGNVKMSQADLETYTTSRGMGGEVCQDCLLIHLYIQEVDTVQI</sequence>
<evidence type="ECO:0000259" key="6">
    <source>
        <dbReference type="PROSITE" id="PS50145"/>
    </source>
</evidence>
<dbReference type="GO" id="GO:0035591">
    <property type="term" value="F:signaling adaptor activity"/>
    <property type="evidence" value="ECO:0000318"/>
    <property type="project" value="GO_Central"/>
</dbReference>
<evidence type="ECO:0000256" key="3">
    <source>
        <dbReference type="ARBA" id="ARBA00022833"/>
    </source>
</evidence>
<dbReference type="Gene3D" id="3.30.40.10">
    <property type="entry name" value="Zinc/RING finger domain, C3HC4 (zinc finger)"/>
    <property type="match status" value="2"/>
</dbReference>
<dbReference type="Pfam" id="PF15965">
    <property type="entry name" value="zf-TRAF_2"/>
    <property type="match status" value="1"/>
</dbReference>
<dbReference type="GeneID" id="118425964"/>
<gene>
    <name evidence="8" type="primary">LOC118425964</name>
</gene>
<protein>
    <submittedName>
        <fullName evidence="8">TNF receptor-associated factor 6-like</fullName>
    </submittedName>
</protein>
<dbReference type="InterPro" id="IPR013083">
    <property type="entry name" value="Znf_RING/FYVE/PHD"/>
</dbReference>
<dbReference type="GO" id="GO:0008270">
    <property type="term" value="F:zinc ion binding"/>
    <property type="evidence" value="ECO:0007669"/>
    <property type="project" value="UniProtKB-KW"/>
</dbReference>
<evidence type="ECO:0000313" key="7">
    <source>
        <dbReference type="Proteomes" id="UP000001554"/>
    </source>
</evidence>
<evidence type="ECO:0000256" key="2">
    <source>
        <dbReference type="ARBA" id="ARBA00022771"/>
    </source>
</evidence>
<dbReference type="SUPFAM" id="SSF49599">
    <property type="entry name" value="TRAF domain-like"/>
    <property type="match status" value="2"/>
</dbReference>
<keyword evidence="1 4" id="KW-0479">Metal-binding</keyword>
<keyword evidence="7" id="KW-1185">Reference proteome</keyword>
<proteinExistence type="predicted"/>
<dbReference type="KEGG" id="bfo:118425964"/>
<dbReference type="InterPro" id="IPR001293">
    <property type="entry name" value="Znf_TRAF"/>
</dbReference>
<dbReference type="PROSITE" id="PS50089">
    <property type="entry name" value="ZF_RING_2"/>
    <property type="match status" value="1"/>
</dbReference>
<dbReference type="RefSeq" id="XP_035691040.1">
    <property type="nucleotide sequence ID" value="XM_035835147.1"/>
</dbReference>
<dbReference type="GO" id="GO:0043122">
    <property type="term" value="P:regulation of canonical NF-kappaB signal transduction"/>
    <property type="evidence" value="ECO:0000318"/>
    <property type="project" value="GO_Central"/>
</dbReference>
<dbReference type="GO" id="GO:0005737">
    <property type="term" value="C:cytoplasm"/>
    <property type="evidence" value="ECO:0000318"/>
    <property type="project" value="GO_Central"/>
</dbReference>
<evidence type="ECO:0000256" key="4">
    <source>
        <dbReference type="PROSITE-ProRule" id="PRU00207"/>
    </source>
</evidence>
<name>A0A9J7N5U8_BRAFL</name>
<dbReference type="Proteomes" id="UP000001554">
    <property type="component" value="Chromosome 11"/>
</dbReference>
<dbReference type="PANTHER" id="PTHR10131:SF157">
    <property type="entry name" value="RECEPTOR-ASSOCIATED FACTOR, PUTATIVE-RELATED"/>
    <property type="match status" value="1"/>
</dbReference>
<dbReference type="PANTHER" id="PTHR10131">
    <property type="entry name" value="TNF RECEPTOR ASSOCIATED FACTOR"/>
    <property type="match status" value="1"/>
</dbReference>
<dbReference type="FunFam" id="3.30.40.10:FF:001791">
    <property type="entry name" value="Predicted protein"/>
    <property type="match status" value="1"/>
</dbReference>
<dbReference type="AlphaFoldDB" id="A0A9J7N5U8"/>
<dbReference type="GO" id="GO:0007166">
    <property type="term" value="P:cell surface receptor signaling pathway"/>
    <property type="evidence" value="ECO:0000318"/>
    <property type="project" value="GO_Central"/>
</dbReference>
<dbReference type="PROSITE" id="PS00518">
    <property type="entry name" value="ZF_RING_1"/>
    <property type="match status" value="1"/>
</dbReference>
<feature type="zinc finger region" description="TRAF-type" evidence="4">
    <location>
        <begin position="104"/>
        <end position="145"/>
    </location>
</feature>
<organism evidence="7 8">
    <name type="scientific">Branchiostoma floridae</name>
    <name type="common">Florida lancelet</name>
    <name type="synonym">Amphioxus</name>
    <dbReference type="NCBI Taxonomy" id="7739"/>
    <lineage>
        <taxon>Eukaryota</taxon>
        <taxon>Metazoa</taxon>
        <taxon>Chordata</taxon>
        <taxon>Cephalochordata</taxon>
        <taxon>Leptocardii</taxon>
        <taxon>Amphioxiformes</taxon>
        <taxon>Branchiostomatidae</taxon>
        <taxon>Branchiostoma</taxon>
    </lineage>
</organism>
<evidence type="ECO:0000259" key="5">
    <source>
        <dbReference type="PROSITE" id="PS50089"/>
    </source>
</evidence>
<feature type="domain" description="RING-type" evidence="5">
    <location>
        <begin position="31"/>
        <end position="66"/>
    </location>
</feature>
<dbReference type="OrthoDB" id="6499288at2759"/>
<dbReference type="SUPFAM" id="SSF57850">
    <property type="entry name" value="RING/U-box"/>
    <property type="match status" value="1"/>
</dbReference>
<dbReference type="OMA" id="HACTCHA"/>
<reference evidence="7" key="1">
    <citation type="journal article" date="2020" name="Nat. Ecol. Evol.">
        <title>Deeply conserved synteny resolves early events in vertebrate evolution.</title>
        <authorList>
            <person name="Simakov O."/>
            <person name="Marletaz F."/>
            <person name="Yue J.X."/>
            <person name="O'Connell B."/>
            <person name="Jenkins J."/>
            <person name="Brandt A."/>
            <person name="Calef R."/>
            <person name="Tung C.H."/>
            <person name="Huang T.K."/>
            <person name="Schmutz J."/>
            <person name="Satoh N."/>
            <person name="Yu J.K."/>
            <person name="Putnam N.H."/>
            <person name="Green R.E."/>
            <person name="Rokhsar D.S."/>
        </authorList>
    </citation>
    <scope>NUCLEOTIDE SEQUENCE [LARGE SCALE GENOMIC DNA]</scope>
    <source>
        <strain evidence="7">S238N-H82</strain>
    </source>
</reference>
<dbReference type="InterPro" id="IPR001841">
    <property type="entry name" value="Znf_RING"/>
</dbReference>
<dbReference type="PROSITE" id="PS50145">
    <property type="entry name" value="ZF_TRAF"/>
    <property type="match status" value="2"/>
</dbReference>
<feature type="domain" description="TRAF-type" evidence="6">
    <location>
        <begin position="104"/>
        <end position="145"/>
    </location>
</feature>
<feature type="zinc finger region" description="TRAF-type" evidence="4">
    <location>
        <begin position="158"/>
        <end position="202"/>
    </location>
</feature>
<keyword evidence="2 4" id="KW-0863">Zinc-finger</keyword>
<reference evidence="8" key="2">
    <citation type="submission" date="2025-08" db="UniProtKB">
        <authorList>
            <consortium name="RefSeq"/>
        </authorList>
    </citation>
    <scope>IDENTIFICATION</scope>
    <source>
        <strain evidence="8">S238N-H82</strain>
        <tissue evidence="8">Testes</tissue>
    </source>
</reference>
<keyword evidence="3 4" id="KW-0862">Zinc</keyword>
<accession>A0A9J7N5U8</accession>
<evidence type="ECO:0000256" key="1">
    <source>
        <dbReference type="ARBA" id="ARBA00022723"/>
    </source>
</evidence>
<dbReference type="InterPro" id="IPR017907">
    <property type="entry name" value="Znf_RING_CS"/>
</dbReference>
<feature type="domain" description="TRAF-type" evidence="6">
    <location>
        <begin position="158"/>
        <end position="202"/>
    </location>
</feature>